<evidence type="ECO:0000313" key="2">
    <source>
        <dbReference type="EMBL" id="CAI8613646.1"/>
    </source>
</evidence>
<name>A0AAV1ATN2_VICFA</name>
<dbReference type="Gene3D" id="1.25.40.10">
    <property type="entry name" value="Tetratricopeptide repeat domain"/>
    <property type="match status" value="1"/>
</dbReference>
<feature type="transmembrane region" description="Helical" evidence="1">
    <location>
        <begin position="89"/>
        <end position="111"/>
    </location>
</feature>
<organism evidence="2 3">
    <name type="scientific">Vicia faba</name>
    <name type="common">Broad bean</name>
    <name type="synonym">Faba vulgaris</name>
    <dbReference type="NCBI Taxonomy" id="3906"/>
    <lineage>
        <taxon>Eukaryota</taxon>
        <taxon>Viridiplantae</taxon>
        <taxon>Streptophyta</taxon>
        <taxon>Embryophyta</taxon>
        <taxon>Tracheophyta</taxon>
        <taxon>Spermatophyta</taxon>
        <taxon>Magnoliopsida</taxon>
        <taxon>eudicotyledons</taxon>
        <taxon>Gunneridae</taxon>
        <taxon>Pentapetalae</taxon>
        <taxon>rosids</taxon>
        <taxon>fabids</taxon>
        <taxon>Fabales</taxon>
        <taxon>Fabaceae</taxon>
        <taxon>Papilionoideae</taxon>
        <taxon>50 kb inversion clade</taxon>
        <taxon>NPAAA clade</taxon>
        <taxon>Hologalegina</taxon>
        <taxon>IRL clade</taxon>
        <taxon>Fabeae</taxon>
        <taxon>Vicia</taxon>
    </lineage>
</organism>
<dbReference type="AlphaFoldDB" id="A0AAV1ATN2"/>
<evidence type="ECO:0008006" key="4">
    <source>
        <dbReference type="Google" id="ProtNLM"/>
    </source>
</evidence>
<dbReference type="Proteomes" id="UP001157006">
    <property type="component" value="Chromosome 5"/>
</dbReference>
<keyword evidence="1" id="KW-0812">Transmembrane</keyword>
<keyword evidence="1" id="KW-1133">Transmembrane helix</keyword>
<sequence>MIQGFYGKGLFYEVMTLLSKMKDNSYIPDAVTYEIVIHSLFDKDGNDKAEKFLPEMIARATESLQLLWRWVPELVIYGIGAISGYQGQIFVAVSCCAGAAVDYVFVYFAGWKCRPRAVAARPADGVLC</sequence>
<dbReference type="EMBL" id="OX451740">
    <property type="protein sequence ID" value="CAI8613646.1"/>
    <property type="molecule type" value="Genomic_DNA"/>
</dbReference>
<keyword evidence="3" id="KW-1185">Reference proteome</keyword>
<proteinExistence type="predicted"/>
<protein>
    <recommendedName>
        <fullName evidence="4">Pentatricopeptide repeat-containing protein</fullName>
    </recommendedName>
</protein>
<feature type="transmembrane region" description="Helical" evidence="1">
    <location>
        <begin position="66"/>
        <end position="83"/>
    </location>
</feature>
<evidence type="ECO:0000256" key="1">
    <source>
        <dbReference type="SAM" id="Phobius"/>
    </source>
</evidence>
<dbReference type="InterPro" id="IPR011990">
    <property type="entry name" value="TPR-like_helical_dom_sf"/>
</dbReference>
<evidence type="ECO:0000313" key="3">
    <source>
        <dbReference type="Proteomes" id="UP001157006"/>
    </source>
</evidence>
<keyword evidence="1" id="KW-0472">Membrane</keyword>
<accession>A0AAV1ATN2</accession>
<gene>
    <name evidence="2" type="ORF">VFH_V090760</name>
</gene>
<reference evidence="2 3" key="1">
    <citation type="submission" date="2023-01" db="EMBL/GenBank/DDBJ databases">
        <authorList>
            <person name="Kreplak J."/>
        </authorList>
    </citation>
    <scope>NUCLEOTIDE SEQUENCE [LARGE SCALE GENOMIC DNA]</scope>
</reference>